<proteinExistence type="predicted"/>
<gene>
    <name evidence="1" type="ORF">L1892_16155</name>
</gene>
<sequence length="97" mass="10768">MDGKYIDVDRIVIDHAKGQVLVDGEPIPYPIREAAPTVTAEDGGLSIVDVPVFFICHNVDVIGRPRSDYDRRALELRQEYDERLAALKAQYTEGGPA</sequence>
<dbReference type="RefSeq" id="WP_235724636.1">
    <property type="nucleotide sequence ID" value="NZ_JAKGCU010000016.1"/>
</dbReference>
<dbReference type="Proteomes" id="UP001108089">
    <property type="component" value="Unassembled WGS sequence"/>
</dbReference>
<evidence type="ECO:0000313" key="2">
    <source>
        <dbReference type="Proteomes" id="UP001108089"/>
    </source>
</evidence>
<name>A0ABS9DL01_9ACTN</name>
<comment type="caution">
    <text evidence="1">The sequence shown here is derived from an EMBL/GenBank/DDBJ whole genome shotgun (WGS) entry which is preliminary data.</text>
</comment>
<keyword evidence="2" id="KW-1185">Reference proteome</keyword>
<reference evidence="1" key="1">
    <citation type="submission" date="2022-01" db="EMBL/GenBank/DDBJ databases">
        <title>Gordonia xiamenensis sp. nov., isolated from surface seawater in Xiamen.</title>
        <authorList>
            <person name="He Y.F."/>
        </authorList>
    </citation>
    <scope>NUCLEOTIDE SEQUENCE</scope>
    <source>
        <strain evidence="1">GW1C4-4</strain>
    </source>
</reference>
<accession>A0ABS9DL01</accession>
<evidence type="ECO:0000313" key="1">
    <source>
        <dbReference type="EMBL" id="MCF3939910.1"/>
    </source>
</evidence>
<dbReference type="EMBL" id="JAKGCU010000016">
    <property type="protein sequence ID" value="MCF3939910.1"/>
    <property type="molecule type" value="Genomic_DNA"/>
</dbReference>
<protein>
    <submittedName>
        <fullName evidence="1">Uncharacterized protein</fullName>
    </submittedName>
</protein>
<organism evidence="1 2">
    <name type="scientific">Gordonia tangerina</name>
    <dbReference type="NCBI Taxonomy" id="2911060"/>
    <lineage>
        <taxon>Bacteria</taxon>
        <taxon>Bacillati</taxon>
        <taxon>Actinomycetota</taxon>
        <taxon>Actinomycetes</taxon>
        <taxon>Mycobacteriales</taxon>
        <taxon>Gordoniaceae</taxon>
        <taxon>Gordonia</taxon>
    </lineage>
</organism>